<dbReference type="EMBL" id="CP016545">
    <property type="protein sequence ID" value="ANU08708.1"/>
    <property type="molecule type" value="Genomic_DNA"/>
</dbReference>
<name>A0A1C7DB76_9SPHN</name>
<dbReference type="InterPro" id="IPR039420">
    <property type="entry name" value="WalR-like"/>
</dbReference>
<evidence type="ECO:0000256" key="1">
    <source>
        <dbReference type="ARBA" id="ARBA00022553"/>
    </source>
</evidence>
<dbReference type="InterPro" id="IPR058245">
    <property type="entry name" value="NreC/VraR/RcsB-like_REC"/>
</dbReference>
<dbReference type="SMART" id="SM00421">
    <property type="entry name" value="HTH_LUXR"/>
    <property type="match status" value="1"/>
</dbReference>
<dbReference type="PROSITE" id="PS50043">
    <property type="entry name" value="HTH_LUXR_2"/>
    <property type="match status" value="1"/>
</dbReference>
<evidence type="ECO:0000259" key="7">
    <source>
        <dbReference type="PROSITE" id="PS50110"/>
    </source>
</evidence>
<dbReference type="InterPro" id="IPR001789">
    <property type="entry name" value="Sig_transdc_resp-reg_receiver"/>
</dbReference>
<dbReference type="RefSeq" id="WP_067789210.1">
    <property type="nucleotide sequence ID" value="NZ_CP016545.1"/>
</dbReference>
<feature type="domain" description="HTH luxR-type" evidence="6">
    <location>
        <begin position="154"/>
        <end position="219"/>
    </location>
</feature>
<keyword evidence="9" id="KW-1185">Reference proteome</keyword>
<dbReference type="Gene3D" id="3.40.50.2300">
    <property type="match status" value="1"/>
</dbReference>
<sequence>MKDEAREWDSRIAIVEDDPVVREHFIEIISDEDGLDLIGVAPTLRKAADLLAQKPDLILLDIGLPDGSGLDFIEVIRERCDTKILIVTSFGDRQTVVTAIRAGADGYLLKDSNTHQILDGIEATLQGGAPVSASAAVYLLDRLREGPSNLDADAANKESVLTPREVELLELFAKGQSYKVAARELGISPLTVGNHVKSIYRKLAVHSRGEAVYEAVKSGQLKL</sequence>
<evidence type="ECO:0000313" key="8">
    <source>
        <dbReference type="EMBL" id="ANU08708.1"/>
    </source>
</evidence>
<dbReference type="PANTHER" id="PTHR43214:SF41">
    <property type="entry name" value="NITRATE_NITRITE RESPONSE REGULATOR PROTEIN NARP"/>
    <property type="match status" value="1"/>
</dbReference>
<feature type="modified residue" description="4-aspartylphosphate" evidence="5">
    <location>
        <position position="61"/>
    </location>
</feature>
<dbReference type="PATRIC" id="fig|645517.4.peg.2412"/>
<protein>
    <submittedName>
        <fullName evidence="8">Oxygen regulatory protein NreC</fullName>
    </submittedName>
</protein>
<dbReference type="PROSITE" id="PS50110">
    <property type="entry name" value="RESPONSE_REGULATORY"/>
    <property type="match status" value="1"/>
</dbReference>
<dbReference type="AlphaFoldDB" id="A0A1C7DB76"/>
<dbReference type="SMART" id="SM00448">
    <property type="entry name" value="REC"/>
    <property type="match status" value="1"/>
</dbReference>
<dbReference type="Pfam" id="PF00072">
    <property type="entry name" value="Response_reg"/>
    <property type="match status" value="1"/>
</dbReference>
<dbReference type="InterPro" id="IPR016032">
    <property type="entry name" value="Sig_transdc_resp-reg_C-effctor"/>
</dbReference>
<dbReference type="GO" id="GO:0006355">
    <property type="term" value="P:regulation of DNA-templated transcription"/>
    <property type="evidence" value="ECO:0007669"/>
    <property type="project" value="InterPro"/>
</dbReference>
<dbReference type="PANTHER" id="PTHR43214">
    <property type="entry name" value="TWO-COMPONENT RESPONSE REGULATOR"/>
    <property type="match status" value="1"/>
</dbReference>
<proteinExistence type="predicted"/>
<reference evidence="8 9" key="1">
    <citation type="submission" date="2016-07" db="EMBL/GenBank/DDBJ databases">
        <title>Complete genome sequence of Altererythrobacter namhicola JCM 16345T, containing esterase-encoding genes.</title>
        <authorList>
            <person name="Cheng H."/>
            <person name="Wu Y.-H."/>
            <person name="Jian S.-L."/>
            <person name="Huo Y.-Y."/>
            <person name="Wang C.-S."/>
            <person name="Xu X.-W."/>
        </authorList>
    </citation>
    <scope>NUCLEOTIDE SEQUENCE [LARGE SCALE GENOMIC DNA]</scope>
    <source>
        <strain evidence="8 9">JCM 16345</strain>
    </source>
</reference>
<evidence type="ECO:0000256" key="2">
    <source>
        <dbReference type="ARBA" id="ARBA00023015"/>
    </source>
</evidence>
<keyword evidence="3" id="KW-0238">DNA-binding</keyword>
<keyword evidence="2" id="KW-0805">Transcription regulation</keyword>
<dbReference type="SUPFAM" id="SSF52172">
    <property type="entry name" value="CheY-like"/>
    <property type="match status" value="1"/>
</dbReference>
<dbReference type="InterPro" id="IPR011006">
    <property type="entry name" value="CheY-like_superfamily"/>
</dbReference>
<gene>
    <name evidence="8" type="primary">nreC</name>
    <name evidence="8" type="ORF">A6F65_02427</name>
</gene>
<dbReference type="STRING" id="645517.A6F65_02427"/>
<dbReference type="CDD" id="cd06170">
    <property type="entry name" value="LuxR_C_like"/>
    <property type="match status" value="1"/>
</dbReference>
<organism evidence="8 9">
    <name type="scientific">Paraurantiacibacter namhicola</name>
    <dbReference type="NCBI Taxonomy" id="645517"/>
    <lineage>
        <taxon>Bacteria</taxon>
        <taxon>Pseudomonadati</taxon>
        <taxon>Pseudomonadota</taxon>
        <taxon>Alphaproteobacteria</taxon>
        <taxon>Sphingomonadales</taxon>
        <taxon>Erythrobacteraceae</taxon>
        <taxon>Paraurantiacibacter</taxon>
    </lineage>
</organism>
<dbReference type="InterPro" id="IPR000792">
    <property type="entry name" value="Tscrpt_reg_LuxR_C"/>
</dbReference>
<dbReference type="SUPFAM" id="SSF46894">
    <property type="entry name" value="C-terminal effector domain of the bipartite response regulators"/>
    <property type="match status" value="1"/>
</dbReference>
<evidence type="ECO:0000256" key="3">
    <source>
        <dbReference type="ARBA" id="ARBA00023125"/>
    </source>
</evidence>
<keyword evidence="4" id="KW-0804">Transcription</keyword>
<keyword evidence="1 5" id="KW-0597">Phosphoprotein</keyword>
<evidence type="ECO:0000313" key="9">
    <source>
        <dbReference type="Proteomes" id="UP000092698"/>
    </source>
</evidence>
<accession>A0A1C7DB76</accession>
<evidence type="ECO:0000259" key="6">
    <source>
        <dbReference type="PROSITE" id="PS50043"/>
    </source>
</evidence>
<feature type="domain" description="Response regulatory" evidence="7">
    <location>
        <begin position="11"/>
        <end position="125"/>
    </location>
</feature>
<dbReference type="CDD" id="cd17535">
    <property type="entry name" value="REC_NarL-like"/>
    <property type="match status" value="1"/>
</dbReference>
<evidence type="ECO:0000256" key="4">
    <source>
        <dbReference type="ARBA" id="ARBA00023163"/>
    </source>
</evidence>
<evidence type="ECO:0000256" key="5">
    <source>
        <dbReference type="PROSITE-ProRule" id="PRU00169"/>
    </source>
</evidence>
<dbReference type="Proteomes" id="UP000092698">
    <property type="component" value="Chromosome"/>
</dbReference>
<dbReference type="Pfam" id="PF00196">
    <property type="entry name" value="GerE"/>
    <property type="match status" value="1"/>
</dbReference>
<dbReference type="PRINTS" id="PR00038">
    <property type="entry name" value="HTHLUXR"/>
</dbReference>
<dbReference type="GO" id="GO:0003677">
    <property type="term" value="F:DNA binding"/>
    <property type="evidence" value="ECO:0007669"/>
    <property type="project" value="UniProtKB-KW"/>
</dbReference>
<dbReference type="KEGG" id="anh:A6F65_02427"/>
<dbReference type="GO" id="GO:0000160">
    <property type="term" value="P:phosphorelay signal transduction system"/>
    <property type="evidence" value="ECO:0007669"/>
    <property type="project" value="InterPro"/>
</dbReference>